<dbReference type="RefSeq" id="WP_038246966.1">
    <property type="nucleotide sequence ID" value="NZ_BNER01000008.1"/>
</dbReference>
<protein>
    <submittedName>
        <fullName evidence="1">Uncharacterized protein</fullName>
    </submittedName>
</protein>
<sequence length="115" mass="13442">MKKREVKVGQILFVASNIAFSTSKPSLSNYVVTKVNTRSFYAHPTDGDHIVRFDKRTMRSTSHSFEVHQAYFSEKEYRDLVDLYEKKNSLRKEIIESVKDLELNKLEEITAIIQK</sequence>
<evidence type="ECO:0000313" key="1">
    <source>
        <dbReference type="EMBL" id="CDQ41921.1"/>
    </source>
</evidence>
<dbReference type="InterPro" id="IPR056982">
    <property type="entry name" value="Phage_ProQ_C-like"/>
</dbReference>
<dbReference type="Proteomes" id="UP000028875">
    <property type="component" value="Unassembled WGS sequence"/>
</dbReference>
<reference evidence="2" key="2">
    <citation type="submission" date="2014-05" db="EMBL/GenBank/DDBJ databases">
        <title>Draft genome sequence of Virgibacillus massiliensis Vm-5.</title>
        <authorList>
            <person name="Khelaifia S."/>
            <person name="Croce O."/>
            <person name="Lagier J.C."/>
            <person name="Raoult D."/>
        </authorList>
    </citation>
    <scope>NUCLEOTIDE SEQUENCE [LARGE SCALE GENOMIC DNA]</scope>
    <source>
        <strain evidence="2">Vm-5</strain>
    </source>
</reference>
<evidence type="ECO:0000313" key="2">
    <source>
        <dbReference type="Proteomes" id="UP000028875"/>
    </source>
</evidence>
<name>A0A024QIZ6_9BACI</name>
<organism evidence="1 2">
    <name type="scientific">Virgibacillus massiliensis</name>
    <dbReference type="NCBI Taxonomy" id="1462526"/>
    <lineage>
        <taxon>Bacteria</taxon>
        <taxon>Bacillati</taxon>
        <taxon>Bacillota</taxon>
        <taxon>Bacilli</taxon>
        <taxon>Bacillales</taxon>
        <taxon>Bacillaceae</taxon>
        <taxon>Virgibacillus</taxon>
    </lineage>
</organism>
<dbReference type="EMBL" id="CCDP010000003">
    <property type="protein sequence ID" value="CDQ41921.1"/>
    <property type="molecule type" value="Genomic_DNA"/>
</dbReference>
<dbReference type="AlphaFoldDB" id="A0A024QIZ6"/>
<reference evidence="1 2" key="1">
    <citation type="submission" date="2014-03" db="EMBL/GenBank/DDBJ databases">
        <authorList>
            <person name="Urmite Genomes U."/>
        </authorList>
    </citation>
    <scope>NUCLEOTIDE SEQUENCE [LARGE SCALE GENOMIC DNA]</scope>
    <source>
        <strain evidence="1 2">Vm-5</strain>
    </source>
</reference>
<proteinExistence type="predicted"/>
<dbReference type="STRING" id="1462526.BN990_04300"/>
<dbReference type="Pfam" id="PF24203">
    <property type="entry name" value="Phage_ProQ_C_like"/>
    <property type="match status" value="1"/>
</dbReference>
<accession>A0A024QIZ6</accession>
<keyword evidence="2" id="KW-1185">Reference proteome</keyword>
<gene>
    <name evidence="1" type="ORF">BN990_04300</name>
</gene>
<comment type="caution">
    <text evidence="1">The sequence shown here is derived from an EMBL/GenBank/DDBJ whole genome shotgun (WGS) entry which is preliminary data.</text>
</comment>